<accession>A0ACC1CNI2</accession>
<comment type="caution">
    <text evidence="1">The sequence shown here is derived from an EMBL/GenBank/DDBJ whole genome shotgun (WGS) entry which is preliminary data.</text>
</comment>
<sequence length="133" mass="15252">MAFIGKEYKFDRQENFDGFLRAVGLPEEQVAKFIQFKPSSTLVKDGDKYKYITKTEEHTRESTFQPGVEFDDTVGDSKTPIKSKYTIDGNTVIQNIKADNKSAIFKREYNGDELVVTITASEWDGVARRYYKA</sequence>
<evidence type="ECO:0000313" key="2">
    <source>
        <dbReference type="Proteomes" id="UP000824533"/>
    </source>
</evidence>
<dbReference type="Proteomes" id="UP000824533">
    <property type="component" value="Linkage Group LG20"/>
</dbReference>
<keyword evidence="2" id="KW-1185">Reference proteome</keyword>
<reference evidence="1 2" key="1">
    <citation type="journal article" date="2021" name="Front. Genet.">
        <title>Chromosome-Level Genome Assembly Reveals Significant Gene Expansion in the Toll and IMD Signaling Pathways of Dendrolimus kikuchii.</title>
        <authorList>
            <person name="Zhou J."/>
            <person name="Wu P."/>
            <person name="Xiong Z."/>
            <person name="Liu N."/>
            <person name="Zhao N."/>
            <person name="Ji M."/>
            <person name="Qiu Y."/>
            <person name="Yang B."/>
        </authorList>
    </citation>
    <scope>NUCLEOTIDE SEQUENCE [LARGE SCALE GENOMIC DNA]</scope>
    <source>
        <strain evidence="1">Ann1</strain>
    </source>
</reference>
<proteinExistence type="predicted"/>
<dbReference type="EMBL" id="CM034406">
    <property type="protein sequence ID" value="KAJ0173163.1"/>
    <property type="molecule type" value="Genomic_DNA"/>
</dbReference>
<organism evidence="1 2">
    <name type="scientific">Dendrolimus kikuchii</name>
    <dbReference type="NCBI Taxonomy" id="765133"/>
    <lineage>
        <taxon>Eukaryota</taxon>
        <taxon>Metazoa</taxon>
        <taxon>Ecdysozoa</taxon>
        <taxon>Arthropoda</taxon>
        <taxon>Hexapoda</taxon>
        <taxon>Insecta</taxon>
        <taxon>Pterygota</taxon>
        <taxon>Neoptera</taxon>
        <taxon>Endopterygota</taxon>
        <taxon>Lepidoptera</taxon>
        <taxon>Glossata</taxon>
        <taxon>Ditrysia</taxon>
        <taxon>Bombycoidea</taxon>
        <taxon>Lasiocampidae</taxon>
        <taxon>Dendrolimus</taxon>
    </lineage>
</organism>
<gene>
    <name evidence="1" type="ORF">K1T71_011339</name>
</gene>
<protein>
    <submittedName>
        <fullName evidence="1">Uncharacterized protein</fullName>
    </submittedName>
</protein>
<name>A0ACC1CNI2_9NEOP</name>
<evidence type="ECO:0000313" key="1">
    <source>
        <dbReference type="EMBL" id="KAJ0173163.1"/>
    </source>
</evidence>